<dbReference type="Proteomes" id="UP000325113">
    <property type="component" value="Unassembled WGS sequence"/>
</dbReference>
<dbReference type="Proteomes" id="UP000323011">
    <property type="component" value="Unassembled WGS sequence"/>
</dbReference>
<evidence type="ECO:0000256" key="4">
    <source>
        <dbReference type="ARBA" id="ARBA00022989"/>
    </source>
</evidence>
<dbReference type="PANTHER" id="PTHR10801">
    <property type="entry name" value="24-DEHYDROCHOLESTEROL REDUCTASE"/>
    <property type="match status" value="1"/>
</dbReference>
<evidence type="ECO:0000256" key="3">
    <source>
        <dbReference type="ARBA" id="ARBA00022692"/>
    </source>
</evidence>
<evidence type="ECO:0000256" key="5">
    <source>
        <dbReference type="ARBA" id="ARBA00023002"/>
    </source>
</evidence>
<evidence type="ECO:0000313" key="14">
    <source>
        <dbReference type="Proteomes" id="UP000323011"/>
    </source>
</evidence>
<keyword evidence="6 7" id="KW-0472">Membrane</keyword>
<dbReference type="InterPro" id="IPR006094">
    <property type="entry name" value="Oxid_FAD_bind_N"/>
</dbReference>
<evidence type="ECO:0000256" key="6">
    <source>
        <dbReference type="ARBA" id="ARBA00023136"/>
    </source>
</evidence>
<keyword evidence="14" id="KW-1185">Reference proteome</keyword>
<dbReference type="InterPro" id="IPR016169">
    <property type="entry name" value="FAD-bd_PCMH_sub2"/>
</dbReference>
<evidence type="ECO:0000313" key="13">
    <source>
        <dbReference type="Proteomes" id="UP000322899"/>
    </source>
</evidence>
<evidence type="ECO:0000256" key="1">
    <source>
        <dbReference type="ARBA" id="ARBA00004167"/>
    </source>
</evidence>
<name>A0A5A8CET5_CAFRO</name>
<evidence type="ECO:0000313" key="10">
    <source>
        <dbReference type="EMBL" id="KAA0160660.1"/>
    </source>
</evidence>
<feature type="domain" description="FAD-binding PCMH-type" evidence="8">
    <location>
        <begin position="76"/>
        <end position="256"/>
    </location>
</feature>
<dbReference type="InterPro" id="IPR040165">
    <property type="entry name" value="Diminuto-like"/>
</dbReference>
<dbReference type="PANTHER" id="PTHR10801:SF0">
    <property type="entry name" value="DELTA(24)-STEROL REDUCTASE"/>
    <property type="match status" value="1"/>
</dbReference>
<dbReference type="OrthoDB" id="415825at2759"/>
<dbReference type="GO" id="GO:0005737">
    <property type="term" value="C:cytoplasm"/>
    <property type="evidence" value="ECO:0007669"/>
    <property type="project" value="TreeGrafter"/>
</dbReference>
<gene>
    <name evidence="12" type="ORF">FNF27_02662</name>
    <name evidence="11" type="ORF">FNF28_04834</name>
    <name evidence="9" type="ORF">FNF29_05155</name>
    <name evidence="10" type="ORF">FNF31_04211</name>
</gene>
<comment type="subcellular location">
    <subcellularLocation>
        <location evidence="1">Membrane</location>
        <topology evidence="1">Single-pass membrane protein</topology>
    </subcellularLocation>
</comment>
<dbReference type="GO" id="GO:0008202">
    <property type="term" value="P:steroid metabolic process"/>
    <property type="evidence" value="ECO:0007669"/>
    <property type="project" value="TreeGrafter"/>
</dbReference>
<evidence type="ECO:0000256" key="7">
    <source>
        <dbReference type="SAM" id="Phobius"/>
    </source>
</evidence>
<dbReference type="InterPro" id="IPR036318">
    <property type="entry name" value="FAD-bd_PCMH-like_sf"/>
</dbReference>
<dbReference type="EMBL" id="VLTO01000011">
    <property type="protein sequence ID" value="KAA0175941.1"/>
    <property type="molecule type" value="Genomic_DNA"/>
</dbReference>
<reference evidence="13 14" key="1">
    <citation type="submission" date="2019-07" db="EMBL/GenBank/DDBJ databases">
        <title>Genomes of Cafeteria roenbergensis.</title>
        <authorList>
            <person name="Fischer M.G."/>
            <person name="Hackl T."/>
            <person name="Roman M."/>
        </authorList>
    </citation>
    <scope>NUCLEOTIDE SEQUENCE [LARGE SCALE GENOMIC DNA]</scope>
    <source>
        <strain evidence="9 14">BVI</strain>
        <strain evidence="10">Cflag</strain>
        <strain evidence="12 13">E4-10P</strain>
        <strain evidence="11 15">RCC970-E3</strain>
    </source>
</reference>
<feature type="transmembrane region" description="Helical" evidence="7">
    <location>
        <begin position="44"/>
        <end position="66"/>
    </location>
</feature>
<dbReference type="InterPro" id="IPR016166">
    <property type="entry name" value="FAD-bd_PCMH"/>
</dbReference>
<evidence type="ECO:0000313" key="11">
    <source>
        <dbReference type="EMBL" id="KAA0162088.1"/>
    </source>
</evidence>
<dbReference type="Proteomes" id="UP000324907">
    <property type="component" value="Unassembled WGS sequence"/>
</dbReference>
<dbReference type="SUPFAM" id="SSF56176">
    <property type="entry name" value="FAD-binding/transporter-associated domain-like"/>
    <property type="match status" value="1"/>
</dbReference>
<comment type="caution">
    <text evidence="9">The sequence shown here is derived from an EMBL/GenBank/DDBJ whole genome shotgun (WGS) entry which is preliminary data.</text>
</comment>
<dbReference type="EMBL" id="VLTN01000033">
    <property type="protein sequence ID" value="KAA0150580.1"/>
    <property type="molecule type" value="Genomic_DNA"/>
</dbReference>
<dbReference type="PROSITE" id="PS51387">
    <property type="entry name" value="FAD_PCMH"/>
    <property type="match status" value="1"/>
</dbReference>
<dbReference type="GO" id="GO:0050614">
    <property type="term" value="F:Delta24-sterol reductase activity"/>
    <property type="evidence" value="ECO:0007669"/>
    <property type="project" value="UniProtKB-EC"/>
</dbReference>
<dbReference type="Proteomes" id="UP000322899">
    <property type="component" value="Unassembled WGS sequence"/>
</dbReference>
<dbReference type="OMA" id="WVGRSAF"/>
<protein>
    <recommendedName>
        <fullName evidence="2">Delta(24)-sterol reductase</fullName>
        <ecNumber evidence="2">1.3.1.72</ecNumber>
    </recommendedName>
</protein>
<proteinExistence type="predicted"/>
<dbReference type="Gene3D" id="3.30.465.10">
    <property type="match status" value="1"/>
</dbReference>
<dbReference type="EMBL" id="VLTL01000086">
    <property type="protein sequence ID" value="KAA0162088.1"/>
    <property type="molecule type" value="Genomic_DNA"/>
</dbReference>
<evidence type="ECO:0000259" key="8">
    <source>
        <dbReference type="PROSITE" id="PS51387"/>
    </source>
</evidence>
<dbReference type="GO" id="GO:0016020">
    <property type="term" value="C:membrane"/>
    <property type="evidence" value="ECO:0007669"/>
    <property type="project" value="UniProtKB-SubCell"/>
</dbReference>
<organism evidence="9 14">
    <name type="scientific">Cafeteria roenbergensis</name>
    <name type="common">Marine flagellate</name>
    <dbReference type="NCBI Taxonomy" id="33653"/>
    <lineage>
        <taxon>Eukaryota</taxon>
        <taxon>Sar</taxon>
        <taxon>Stramenopiles</taxon>
        <taxon>Bigyra</taxon>
        <taxon>Opalozoa</taxon>
        <taxon>Bicosoecida</taxon>
        <taxon>Cafeteriaceae</taxon>
        <taxon>Cafeteria</taxon>
    </lineage>
</organism>
<evidence type="ECO:0000313" key="15">
    <source>
        <dbReference type="Proteomes" id="UP000324907"/>
    </source>
</evidence>
<accession>A0A5A8CET5</accession>
<evidence type="ECO:0000256" key="2">
    <source>
        <dbReference type="ARBA" id="ARBA00012405"/>
    </source>
</evidence>
<dbReference type="Pfam" id="PF01565">
    <property type="entry name" value="FAD_binding_4"/>
    <property type="match status" value="1"/>
</dbReference>
<keyword evidence="3 7" id="KW-0812">Transmembrane</keyword>
<feature type="transmembrane region" description="Helical" evidence="7">
    <location>
        <begin position="12"/>
        <end position="32"/>
    </location>
</feature>
<dbReference type="EMBL" id="VLTM01000042">
    <property type="protein sequence ID" value="KAA0160660.1"/>
    <property type="molecule type" value="Genomic_DNA"/>
</dbReference>
<dbReference type="AlphaFoldDB" id="A0A5A8CET5"/>
<sequence length="583" mass="66156">MDLSWIDVTDMRVVGGILAVLAAVYLILDAYVSRTRDGWIGFWLEFRWILIVFIVLPLSRGLSAYWRLRDFVYDTFLAKPHLHSSRVAEIQRRVKAFRAAGGPKAAGGRLLCTSRPQWLRTTLRQMDYQTSKNAIPIPLFDILELDTEALTVRVEPSVTMGRLSRFLIARGYCLQVVPELDELTVGGLINGYGVETSSHKYGLVADTATAYEVVLSSGEVVTATPDNEYADLFHAVPWSYGALGFLVCATLRVRKAEKYVKLSYYPTRTTEETTTLFDGLTVSDSPPNFVEGLMYNKNEGVVMSGDFAPESEALAHPDQINDITIWHKTYFGEHVQNILNDFKKAGSLTAASSFAVGVTKPAVVEYIPTVAYFHRHVKGIFWEMKLILPFGHHAWFRYLFGWSLPASIPLIKATQPPSLTKFYQDRHIAQDGLVPLEKLPQGIEFFHKNFECYPLWLCPHKLCFTSPQGMLRPSKEAVARGLVKPGKWEQYVDIGCYYSPGPILRGEEYDCVQARKNYEQFLIENSGYQALYAITEMTRDQWATMFDTELYDKCRTKYDAVGWFMDAYDKVCRPKGEAAKKRS</sequence>
<dbReference type="EC" id="1.3.1.72" evidence="2"/>
<keyword evidence="5" id="KW-0560">Oxidoreductase</keyword>
<keyword evidence="4 7" id="KW-1133">Transmembrane helix</keyword>
<dbReference type="GO" id="GO:0071949">
    <property type="term" value="F:FAD binding"/>
    <property type="evidence" value="ECO:0007669"/>
    <property type="project" value="InterPro"/>
</dbReference>
<evidence type="ECO:0000313" key="12">
    <source>
        <dbReference type="EMBL" id="KAA0175941.1"/>
    </source>
</evidence>
<evidence type="ECO:0000313" key="9">
    <source>
        <dbReference type="EMBL" id="KAA0150580.1"/>
    </source>
</evidence>